<dbReference type="OMA" id="CEREGND"/>
<dbReference type="PROSITE" id="PS00973">
    <property type="entry name" value="USP_2"/>
    <property type="match status" value="1"/>
</dbReference>
<name>A0A7N2LX34_QUELO</name>
<keyword evidence="8" id="KW-0472">Membrane</keyword>
<keyword evidence="4 7" id="KW-0833">Ubl conjugation pathway</keyword>
<dbReference type="InterPro" id="IPR018200">
    <property type="entry name" value="USP_CS"/>
</dbReference>
<keyword evidence="5 7" id="KW-0378">Hydrolase</keyword>
<dbReference type="Proteomes" id="UP000594261">
    <property type="component" value="Chromosome 6"/>
</dbReference>
<proteinExistence type="inferred from homology"/>
<evidence type="ECO:0000256" key="1">
    <source>
        <dbReference type="ARBA" id="ARBA00000707"/>
    </source>
</evidence>
<dbReference type="GO" id="GO:0004843">
    <property type="term" value="F:cysteine-type deubiquitinase activity"/>
    <property type="evidence" value="ECO:0007669"/>
    <property type="project" value="UniProtKB-UniRule"/>
</dbReference>
<accession>A0A7N2LX34</accession>
<keyword evidence="11" id="KW-1185">Reference proteome</keyword>
<dbReference type="GO" id="GO:0005634">
    <property type="term" value="C:nucleus"/>
    <property type="evidence" value="ECO:0007669"/>
    <property type="project" value="TreeGrafter"/>
</dbReference>
<reference evidence="10" key="2">
    <citation type="submission" date="2021-01" db="UniProtKB">
        <authorList>
            <consortium name="EnsemblPlants"/>
        </authorList>
    </citation>
    <scope>IDENTIFICATION</scope>
</reference>
<dbReference type="PANTHER" id="PTHR24006">
    <property type="entry name" value="UBIQUITIN CARBOXYL-TERMINAL HYDROLASE"/>
    <property type="match status" value="1"/>
</dbReference>
<evidence type="ECO:0000259" key="9">
    <source>
        <dbReference type="PROSITE" id="PS50235"/>
    </source>
</evidence>
<keyword evidence="6 7" id="KW-0788">Thiol protease</keyword>
<evidence type="ECO:0000256" key="6">
    <source>
        <dbReference type="ARBA" id="ARBA00022807"/>
    </source>
</evidence>
<dbReference type="AlphaFoldDB" id="A0A7N2LX34"/>
<comment type="similarity">
    <text evidence="2 7">Belongs to the peptidase C19 family.</text>
</comment>
<evidence type="ECO:0000256" key="2">
    <source>
        <dbReference type="ARBA" id="ARBA00009085"/>
    </source>
</evidence>
<dbReference type="PANTHER" id="PTHR24006:SF888">
    <property type="entry name" value="UBIQUITIN CARBOXYL-TERMINAL HYDROLASE 30"/>
    <property type="match status" value="1"/>
</dbReference>
<gene>
    <name evidence="10" type="primary">LOC115995030</name>
</gene>
<evidence type="ECO:0000313" key="10">
    <source>
        <dbReference type="EnsemblPlants" id="QL06p031367:mrna"/>
    </source>
</evidence>
<dbReference type="CDD" id="cd02662">
    <property type="entry name" value="Peptidase_C19F"/>
    <property type="match status" value="1"/>
</dbReference>
<comment type="function">
    <text evidence="7">Recognizes and hydrolyzes the peptide bond at the C-terminal Gly of ubiquitin. Involved in the processing of poly-ubiquitin precursors as well as that of ubiquitinated proteins.</text>
</comment>
<sequence>MKIEGGISLKTILSNLRHGFRALSHMNWVSASGFHLAGLLGVVGLVLAIRDGKVGNLTSLPWFSERSSDSEKNWLVPGLRNLGNNCFLNVILQALASCLYFQPFLQKVIEECELSMDEEQVANLPLTAALAALFEELCEVGGGRVVLSPRRLMLAMSHHIPNFNLTAQQDAAEAFLHLLSSLREEFSDCYLPNQCSLVDVFASSCRILIPKREDRSEQERWQKHFLGPFDGILGSILTCQSCSSQISMSFESFHSLPLSPVLNNGSTIMVGCTLEDCLKQFIVAEHVENYHCSNCWHIAGIKYLSSVEANEMEIEKLRRCSEQETCDCRRLLCLKKLPWSNKFSYTLKQLSLARCPKILCIHLKRVSINMFGEPVKLQGHISFPLNLDLLPFITRGVGINSWGENLQRKQVKLQYEKPKPLSNHFNMQFDTRKLNYIYGLMGEDVHSNEFASDESECMVKLHAVKGESNMAQAEGCSKSMSAIMHMQSDDDKVTVPPESCLYRLVSVVEHFGRAGSGHYTVYRSVRADSYKEVPDEQFGPASMSWFCISDSEVHRVSEKDVLDAEASLLFYEKIVSG</sequence>
<organism evidence="10 11">
    <name type="scientific">Quercus lobata</name>
    <name type="common">Valley oak</name>
    <dbReference type="NCBI Taxonomy" id="97700"/>
    <lineage>
        <taxon>Eukaryota</taxon>
        <taxon>Viridiplantae</taxon>
        <taxon>Streptophyta</taxon>
        <taxon>Embryophyta</taxon>
        <taxon>Tracheophyta</taxon>
        <taxon>Spermatophyta</taxon>
        <taxon>Magnoliopsida</taxon>
        <taxon>eudicotyledons</taxon>
        <taxon>Gunneridae</taxon>
        <taxon>Pentapetalae</taxon>
        <taxon>rosids</taxon>
        <taxon>fabids</taxon>
        <taxon>Fagales</taxon>
        <taxon>Fagaceae</taxon>
        <taxon>Quercus</taxon>
    </lineage>
</organism>
<feature type="domain" description="USP" evidence="9">
    <location>
        <begin position="77"/>
        <end position="574"/>
    </location>
</feature>
<dbReference type="InterPro" id="IPR050164">
    <property type="entry name" value="Peptidase_C19"/>
</dbReference>
<dbReference type="GeneID" id="115995030"/>
<dbReference type="Gramene" id="QL06p031367:mrna">
    <property type="protein sequence ID" value="QL06p031367:mrna"/>
    <property type="gene ID" value="QL06p031367"/>
</dbReference>
<dbReference type="SUPFAM" id="SSF54001">
    <property type="entry name" value="Cysteine proteinases"/>
    <property type="match status" value="1"/>
</dbReference>
<evidence type="ECO:0000256" key="7">
    <source>
        <dbReference type="RuleBase" id="RU366025"/>
    </source>
</evidence>
<keyword evidence="3 7" id="KW-0645">Protease</keyword>
<dbReference type="FunCoup" id="A0A7N2LX34">
    <property type="interactions" value="581"/>
</dbReference>
<dbReference type="EnsemblPlants" id="QL06p031367:mrna">
    <property type="protein sequence ID" value="QL06p031367:mrna"/>
    <property type="gene ID" value="QL06p031367"/>
</dbReference>
<dbReference type="InParanoid" id="A0A7N2LX34"/>
<dbReference type="EC" id="3.4.19.12" evidence="7"/>
<dbReference type="GO" id="GO:0006508">
    <property type="term" value="P:proteolysis"/>
    <property type="evidence" value="ECO:0007669"/>
    <property type="project" value="UniProtKB-KW"/>
</dbReference>
<keyword evidence="8" id="KW-0812">Transmembrane</keyword>
<feature type="transmembrane region" description="Helical" evidence="8">
    <location>
        <begin position="28"/>
        <end position="49"/>
    </location>
</feature>
<dbReference type="InterPro" id="IPR038765">
    <property type="entry name" value="Papain-like_cys_pep_sf"/>
</dbReference>
<dbReference type="RefSeq" id="XP_030975292.1">
    <property type="nucleotide sequence ID" value="XM_031119432.1"/>
</dbReference>
<evidence type="ECO:0000256" key="5">
    <source>
        <dbReference type="ARBA" id="ARBA00022801"/>
    </source>
</evidence>
<evidence type="ECO:0000256" key="8">
    <source>
        <dbReference type="SAM" id="Phobius"/>
    </source>
</evidence>
<protein>
    <recommendedName>
        <fullName evidence="7">Ubiquitin carboxyl-terminal hydrolase</fullName>
        <ecNumber evidence="7">3.4.19.12</ecNumber>
    </recommendedName>
</protein>
<dbReference type="InterPro" id="IPR028889">
    <property type="entry name" value="USP"/>
</dbReference>
<dbReference type="PROSITE" id="PS00972">
    <property type="entry name" value="USP_1"/>
    <property type="match status" value="1"/>
</dbReference>
<evidence type="ECO:0000313" key="11">
    <source>
        <dbReference type="Proteomes" id="UP000594261"/>
    </source>
</evidence>
<dbReference type="Gene3D" id="3.90.70.10">
    <property type="entry name" value="Cysteine proteinases"/>
    <property type="match status" value="1"/>
</dbReference>
<dbReference type="PROSITE" id="PS50235">
    <property type="entry name" value="USP_3"/>
    <property type="match status" value="1"/>
</dbReference>
<dbReference type="GO" id="GO:0005829">
    <property type="term" value="C:cytosol"/>
    <property type="evidence" value="ECO:0007669"/>
    <property type="project" value="TreeGrafter"/>
</dbReference>
<dbReference type="InterPro" id="IPR001394">
    <property type="entry name" value="Peptidase_C19_UCH"/>
</dbReference>
<evidence type="ECO:0000256" key="4">
    <source>
        <dbReference type="ARBA" id="ARBA00022786"/>
    </source>
</evidence>
<reference evidence="10 11" key="1">
    <citation type="journal article" date="2016" name="G3 (Bethesda)">
        <title>First Draft Assembly and Annotation of the Genome of a California Endemic Oak Quercus lobata Nee (Fagaceae).</title>
        <authorList>
            <person name="Sork V.L."/>
            <person name="Fitz-Gibbon S.T."/>
            <person name="Puiu D."/>
            <person name="Crepeau M."/>
            <person name="Gugger P.F."/>
            <person name="Sherman R."/>
            <person name="Stevens K."/>
            <person name="Langley C.H."/>
            <person name="Pellegrini M."/>
            <person name="Salzberg S.L."/>
        </authorList>
    </citation>
    <scope>NUCLEOTIDE SEQUENCE [LARGE SCALE GENOMIC DNA]</scope>
    <source>
        <strain evidence="10 11">cv. SW786</strain>
    </source>
</reference>
<comment type="catalytic activity">
    <reaction evidence="1 7">
        <text>Thiol-dependent hydrolysis of ester, thioester, amide, peptide and isopeptide bonds formed by the C-terminal Gly of ubiquitin (a 76-residue protein attached to proteins as an intracellular targeting signal).</text>
        <dbReference type="EC" id="3.4.19.12"/>
    </reaction>
</comment>
<keyword evidence="8" id="KW-1133">Transmembrane helix</keyword>
<dbReference type="EMBL" id="LRBV02000006">
    <property type="status" value="NOT_ANNOTATED_CDS"/>
    <property type="molecule type" value="Genomic_DNA"/>
</dbReference>
<dbReference type="Pfam" id="PF00443">
    <property type="entry name" value="UCH"/>
    <property type="match status" value="1"/>
</dbReference>
<dbReference type="GO" id="GO:0016579">
    <property type="term" value="P:protein deubiquitination"/>
    <property type="evidence" value="ECO:0007669"/>
    <property type="project" value="InterPro"/>
</dbReference>
<evidence type="ECO:0000256" key="3">
    <source>
        <dbReference type="ARBA" id="ARBA00022670"/>
    </source>
</evidence>